<dbReference type="PANTHER" id="PTHR30537:SF5">
    <property type="entry name" value="HTH-TYPE TRANSCRIPTIONAL ACTIVATOR TTDR-RELATED"/>
    <property type="match status" value="1"/>
</dbReference>
<dbReference type="PROSITE" id="PS50931">
    <property type="entry name" value="HTH_LYSR"/>
    <property type="match status" value="1"/>
</dbReference>
<evidence type="ECO:0000259" key="5">
    <source>
        <dbReference type="PROSITE" id="PS50931"/>
    </source>
</evidence>
<dbReference type="InterPro" id="IPR005119">
    <property type="entry name" value="LysR_subst-bd"/>
</dbReference>
<dbReference type="SUPFAM" id="SSF53850">
    <property type="entry name" value="Periplasmic binding protein-like II"/>
    <property type="match status" value="1"/>
</dbReference>
<dbReference type="InterPro" id="IPR058163">
    <property type="entry name" value="LysR-type_TF_proteobact-type"/>
</dbReference>
<dbReference type="eggNOG" id="COG0583">
    <property type="taxonomic scope" value="Bacteria"/>
</dbReference>
<dbReference type="HOGENOM" id="CLU_039613_16_2_6"/>
<evidence type="ECO:0000256" key="1">
    <source>
        <dbReference type="ARBA" id="ARBA00009437"/>
    </source>
</evidence>
<dbReference type="InterPro" id="IPR000847">
    <property type="entry name" value="LysR_HTH_N"/>
</dbReference>
<evidence type="ECO:0000256" key="3">
    <source>
        <dbReference type="ARBA" id="ARBA00023125"/>
    </source>
</evidence>
<evidence type="ECO:0000313" key="7">
    <source>
        <dbReference type="Proteomes" id="UP000001114"/>
    </source>
</evidence>
<dbReference type="FunFam" id="1.10.10.10:FF:000001">
    <property type="entry name" value="LysR family transcriptional regulator"/>
    <property type="match status" value="1"/>
</dbReference>
<dbReference type="Gene3D" id="3.40.190.290">
    <property type="match status" value="1"/>
</dbReference>
<dbReference type="PANTHER" id="PTHR30537">
    <property type="entry name" value="HTH-TYPE TRANSCRIPTIONAL REGULATOR"/>
    <property type="match status" value="1"/>
</dbReference>
<dbReference type="AlphaFoldDB" id="A6VPK2"/>
<dbReference type="Proteomes" id="UP000001114">
    <property type="component" value="Chromosome"/>
</dbReference>
<sequence>MITPPSTDFRTLYFFLRVLDTQSFSEVARQENVATSVVSRAIRQLEDQLQQQFFYRNTRAVTPTEAGLLFAEDVRVMMEQFNQAQRKLHERKQEPSGIVRLNAPVVFGRRHIAPHLPALAEKYPQLDVNLMLTDDYIEPHIEPTDIIFRISSLTNSSMHAKIIAKQRHYIVASPAYLAKYGIPKKPVCLEQHRCIIYRNNLGINRWLIKENGQWVQQNVPAVLTTNNGETIYTACKQGLGLAMLPDWSVYEGLRSGELVKVLEHYQTAIHTEQRTIAMLYPDMRHNSLNVRAVLDFFSELFGENGYWAC</sequence>
<evidence type="ECO:0000256" key="2">
    <source>
        <dbReference type="ARBA" id="ARBA00023015"/>
    </source>
</evidence>
<dbReference type="EMBL" id="CP000746">
    <property type="protein sequence ID" value="ABR74899.1"/>
    <property type="molecule type" value="Genomic_DNA"/>
</dbReference>
<keyword evidence="4" id="KW-0804">Transcription</keyword>
<evidence type="ECO:0000256" key="4">
    <source>
        <dbReference type="ARBA" id="ARBA00023163"/>
    </source>
</evidence>
<feature type="domain" description="HTH lysR-type" evidence="5">
    <location>
        <begin position="7"/>
        <end position="64"/>
    </location>
</feature>
<dbReference type="STRING" id="339671.Asuc_1545"/>
<dbReference type="CDD" id="cd08422">
    <property type="entry name" value="PBP2_CrgA_like"/>
    <property type="match status" value="1"/>
</dbReference>
<organism evidence="6 7">
    <name type="scientific">Actinobacillus succinogenes (strain ATCC 55618 / DSM 22257 / CCUG 43843 / 130Z)</name>
    <dbReference type="NCBI Taxonomy" id="339671"/>
    <lineage>
        <taxon>Bacteria</taxon>
        <taxon>Pseudomonadati</taxon>
        <taxon>Pseudomonadota</taxon>
        <taxon>Gammaproteobacteria</taxon>
        <taxon>Pasteurellales</taxon>
        <taxon>Pasteurellaceae</taxon>
        <taxon>Actinobacillus</taxon>
    </lineage>
</organism>
<dbReference type="GO" id="GO:0006351">
    <property type="term" value="P:DNA-templated transcription"/>
    <property type="evidence" value="ECO:0007669"/>
    <property type="project" value="TreeGrafter"/>
</dbReference>
<keyword evidence="7" id="KW-1185">Reference proteome</keyword>
<dbReference type="RefSeq" id="WP_012073276.1">
    <property type="nucleotide sequence ID" value="NC_009655.1"/>
</dbReference>
<dbReference type="InterPro" id="IPR036390">
    <property type="entry name" value="WH_DNA-bd_sf"/>
</dbReference>
<dbReference type="Gene3D" id="1.10.10.10">
    <property type="entry name" value="Winged helix-like DNA-binding domain superfamily/Winged helix DNA-binding domain"/>
    <property type="match status" value="1"/>
</dbReference>
<dbReference type="KEGG" id="asu:Asuc_1545"/>
<keyword evidence="2" id="KW-0805">Transcription regulation</keyword>
<dbReference type="Pfam" id="PF00126">
    <property type="entry name" value="HTH_1"/>
    <property type="match status" value="1"/>
</dbReference>
<accession>A6VPK2</accession>
<dbReference type="Pfam" id="PF03466">
    <property type="entry name" value="LysR_substrate"/>
    <property type="match status" value="1"/>
</dbReference>
<dbReference type="SUPFAM" id="SSF46785">
    <property type="entry name" value="Winged helix' DNA-binding domain"/>
    <property type="match status" value="1"/>
</dbReference>
<dbReference type="GO" id="GO:0043565">
    <property type="term" value="F:sequence-specific DNA binding"/>
    <property type="evidence" value="ECO:0007669"/>
    <property type="project" value="TreeGrafter"/>
</dbReference>
<comment type="similarity">
    <text evidence="1">Belongs to the LysR transcriptional regulatory family.</text>
</comment>
<dbReference type="OrthoDB" id="9786526at2"/>
<reference evidence="7" key="1">
    <citation type="journal article" date="2010" name="BMC Genomics">
        <title>A genomic perspective on the potential of Actinobacillus succinogenes for industrial succinate production.</title>
        <authorList>
            <person name="McKinlay J.B."/>
            <person name="Laivenieks M."/>
            <person name="Schindler B.D."/>
            <person name="McKinlay A.A."/>
            <person name="Siddaramappa S."/>
            <person name="Challacombe J.F."/>
            <person name="Lowry S.R."/>
            <person name="Clum A."/>
            <person name="Lapidus A.L."/>
            <person name="Burkhart K.B."/>
            <person name="Harkins V."/>
            <person name="Vieille C."/>
        </authorList>
    </citation>
    <scope>NUCLEOTIDE SEQUENCE [LARGE SCALE GENOMIC DNA]</scope>
    <source>
        <strain evidence="7">ATCC 55618 / DSM 22257 / CCUG 43843 / 130Z</strain>
    </source>
</reference>
<proteinExistence type="inferred from homology"/>
<keyword evidence="3" id="KW-0238">DNA-binding</keyword>
<dbReference type="InterPro" id="IPR036388">
    <property type="entry name" value="WH-like_DNA-bd_sf"/>
</dbReference>
<dbReference type="GO" id="GO:0003700">
    <property type="term" value="F:DNA-binding transcription factor activity"/>
    <property type="evidence" value="ECO:0007669"/>
    <property type="project" value="InterPro"/>
</dbReference>
<name>A6VPK2_ACTSZ</name>
<gene>
    <name evidence="6" type="ordered locus">Asuc_1545</name>
</gene>
<protein>
    <submittedName>
        <fullName evidence="6">Transcriptional regulator, LysR family</fullName>
    </submittedName>
</protein>
<evidence type="ECO:0000313" key="6">
    <source>
        <dbReference type="EMBL" id="ABR74899.1"/>
    </source>
</evidence>